<comment type="caution">
    <text evidence="1">The sequence shown here is derived from an EMBL/GenBank/DDBJ whole genome shotgun (WGS) entry which is preliminary data.</text>
</comment>
<keyword evidence="2" id="KW-1185">Reference proteome</keyword>
<proteinExistence type="predicted"/>
<organism evidence="1 2">
    <name type="scientific">Danionella cerebrum</name>
    <dbReference type="NCBI Taxonomy" id="2873325"/>
    <lineage>
        <taxon>Eukaryota</taxon>
        <taxon>Metazoa</taxon>
        <taxon>Chordata</taxon>
        <taxon>Craniata</taxon>
        <taxon>Vertebrata</taxon>
        <taxon>Euteleostomi</taxon>
        <taxon>Actinopterygii</taxon>
        <taxon>Neopterygii</taxon>
        <taxon>Teleostei</taxon>
        <taxon>Ostariophysi</taxon>
        <taxon>Cypriniformes</taxon>
        <taxon>Danionidae</taxon>
        <taxon>Danioninae</taxon>
        <taxon>Danionella</taxon>
    </lineage>
</organism>
<dbReference type="EMBL" id="SRMA01025172">
    <property type="protein sequence ID" value="TRY98344.1"/>
    <property type="molecule type" value="Genomic_DNA"/>
</dbReference>
<evidence type="ECO:0000313" key="1">
    <source>
        <dbReference type="EMBL" id="TRY98344.1"/>
    </source>
</evidence>
<name>A0A553R832_9TELE</name>
<gene>
    <name evidence="1" type="ORF">DNTS_025965</name>
</gene>
<sequence length="72" mass="8366">MVTLEASWAPTLWILPLELCNPTSELLSERKQRRTLSVRRQRGQIFSLLSGTYGFKQHLRHILQLLAWFTAG</sequence>
<dbReference type="AlphaFoldDB" id="A0A553R832"/>
<protein>
    <submittedName>
        <fullName evidence="1">Uncharacterized protein</fullName>
    </submittedName>
</protein>
<dbReference type="Proteomes" id="UP000316079">
    <property type="component" value="Unassembled WGS sequence"/>
</dbReference>
<evidence type="ECO:0000313" key="2">
    <source>
        <dbReference type="Proteomes" id="UP000316079"/>
    </source>
</evidence>
<accession>A0A553R832</accession>
<reference evidence="1 2" key="1">
    <citation type="journal article" date="2019" name="Sci. Data">
        <title>Hybrid genome assembly and annotation of Danionella translucida.</title>
        <authorList>
            <person name="Kadobianskyi M."/>
            <person name="Schulze L."/>
            <person name="Schuelke M."/>
            <person name="Judkewitz B."/>
        </authorList>
    </citation>
    <scope>NUCLEOTIDE SEQUENCE [LARGE SCALE GENOMIC DNA]</scope>
    <source>
        <strain evidence="1 2">Bolton</strain>
    </source>
</reference>